<organism evidence="2">
    <name type="scientific">marine metagenome</name>
    <dbReference type="NCBI Taxonomy" id="408172"/>
    <lineage>
        <taxon>unclassified sequences</taxon>
        <taxon>metagenomes</taxon>
        <taxon>ecological metagenomes</taxon>
    </lineage>
</organism>
<dbReference type="EMBL" id="UINC01001714">
    <property type="protein sequence ID" value="SUZ87218.1"/>
    <property type="molecule type" value="Genomic_DNA"/>
</dbReference>
<feature type="transmembrane region" description="Helical" evidence="1">
    <location>
        <begin position="6"/>
        <end position="26"/>
    </location>
</feature>
<keyword evidence="1" id="KW-1133">Transmembrane helix</keyword>
<dbReference type="AlphaFoldDB" id="A0A381R8K7"/>
<evidence type="ECO:0000256" key="1">
    <source>
        <dbReference type="SAM" id="Phobius"/>
    </source>
</evidence>
<proteinExistence type="predicted"/>
<reference evidence="2" key="1">
    <citation type="submission" date="2018-05" db="EMBL/GenBank/DDBJ databases">
        <authorList>
            <person name="Lanie J.A."/>
            <person name="Ng W.-L."/>
            <person name="Kazmierczak K.M."/>
            <person name="Andrzejewski T.M."/>
            <person name="Davidsen T.M."/>
            <person name="Wayne K.J."/>
            <person name="Tettelin H."/>
            <person name="Glass J.I."/>
            <person name="Rusch D."/>
            <person name="Podicherti R."/>
            <person name="Tsui H.-C.T."/>
            <person name="Winkler M.E."/>
        </authorList>
    </citation>
    <scope>NUCLEOTIDE SEQUENCE</scope>
</reference>
<protein>
    <submittedName>
        <fullName evidence="2">Uncharacterized protein</fullName>
    </submittedName>
</protein>
<evidence type="ECO:0000313" key="2">
    <source>
        <dbReference type="EMBL" id="SUZ87218.1"/>
    </source>
</evidence>
<keyword evidence="1" id="KW-0472">Membrane</keyword>
<accession>A0A381R8K7</accession>
<sequence length="32" mass="3240">MKKNPGNIIGIGIAIGVAIGAAMDSIQKKKTT</sequence>
<keyword evidence="1" id="KW-0812">Transmembrane</keyword>
<name>A0A381R8K7_9ZZZZ</name>
<gene>
    <name evidence="2" type="ORF">METZ01_LOCUS40072</name>
</gene>